<protein>
    <submittedName>
        <fullName evidence="2">Chromosome partitioning protein ParA</fullName>
    </submittedName>
</protein>
<feature type="compositionally biased region" description="Polar residues" evidence="1">
    <location>
        <begin position="130"/>
        <end position="150"/>
    </location>
</feature>
<comment type="caution">
    <text evidence="2">The sequence shown here is derived from an EMBL/GenBank/DDBJ whole genome shotgun (WGS) entry which is preliminary data.</text>
</comment>
<feature type="region of interest" description="Disordered" evidence="1">
    <location>
        <begin position="87"/>
        <end position="160"/>
    </location>
</feature>
<dbReference type="Proteomes" id="UP001220456">
    <property type="component" value="Unassembled WGS sequence"/>
</dbReference>
<dbReference type="RefSeq" id="WP_277359452.1">
    <property type="nucleotide sequence ID" value="NZ_JAROKN010000057.1"/>
</dbReference>
<name>A0ABT6CZ88_9MICC</name>
<dbReference type="InterPro" id="IPR027417">
    <property type="entry name" value="P-loop_NTPase"/>
</dbReference>
<dbReference type="PANTHER" id="PTHR43384">
    <property type="entry name" value="SEPTUM SITE-DETERMINING PROTEIN MIND HOMOLOG, CHLOROPLASTIC-RELATED"/>
    <property type="match status" value="1"/>
</dbReference>
<dbReference type="PANTHER" id="PTHR43384:SF14">
    <property type="entry name" value="ESX-1 SECRETION-ASSOCIATED PROTEIN ESPI"/>
    <property type="match status" value="1"/>
</dbReference>
<dbReference type="SUPFAM" id="SSF52540">
    <property type="entry name" value="P-loop containing nucleoside triphosphate hydrolases"/>
    <property type="match status" value="1"/>
</dbReference>
<evidence type="ECO:0000313" key="3">
    <source>
        <dbReference type="Proteomes" id="UP001220456"/>
    </source>
</evidence>
<evidence type="ECO:0000256" key="1">
    <source>
        <dbReference type="SAM" id="MobiDB-lite"/>
    </source>
</evidence>
<proteinExistence type="predicted"/>
<accession>A0ABT6CZ88</accession>
<feature type="compositionally biased region" description="Low complexity" evidence="1">
    <location>
        <begin position="110"/>
        <end position="127"/>
    </location>
</feature>
<dbReference type="Gene3D" id="3.40.50.300">
    <property type="entry name" value="P-loop containing nucleotide triphosphate hydrolases"/>
    <property type="match status" value="1"/>
</dbReference>
<sequence length="465" mass="49611">MTTSQVEVSAFPHVRAIVSANGTGEVVIAGNSRPIDAPDETALRREALTIVTDLAGVLSRPVRVYTEGPEGDGELVVHPDGNIDEVAAESNGRRRRAETPVSTPAPPVTSVPSSVPAPAVQEPQPAATQLPRTTSRDATAAPDQQDTSAAVTPAPDVPTRRSLKETSFLISDPVVQPATQGFRGLMARMGMRMSPSEAEMAERADIHAVSQHWPGPRTIAVVNRKGGANKTPTVAALSAVFARYGGGGVLAWDNNENQGTLGWRTEQGPHSSSVLDLLRDKEQLLSPLAHNALLAHYVHHQTEDKYDVLRSDENDEGDHEISADEVDAVHSVAAKYYRMIVMDSGNTARAANWRAMIGHTNQLVIPTTTMEDRAEAAKLTLQTLAARDGHSAKLAENAVVIISQWKPEDGDEARRIAAGFGPLVRAVVTVPYDPALKAGRIRHNALKPATQRAWLAAAAAVAKGL</sequence>
<gene>
    <name evidence="2" type="ORF">P4U43_14980</name>
</gene>
<dbReference type="EMBL" id="JAROKN010000057">
    <property type="protein sequence ID" value="MDF9279091.1"/>
    <property type="molecule type" value="Genomic_DNA"/>
</dbReference>
<organism evidence="2 3">
    <name type="scientific">Arthrobacter vasquezii</name>
    <dbReference type="NCBI Taxonomy" id="2977629"/>
    <lineage>
        <taxon>Bacteria</taxon>
        <taxon>Bacillati</taxon>
        <taxon>Actinomycetota</taxon>
        <taxon>Actinomycetes</taxon>
        <taxon>Micrococcales</taxon>
        <taxon>Micrococcaceae</taxon>
        <taxon>Arthrobacter</taxon>
    </lineage>
</organism>
<keyword evidence="3" id="KW-1185">Reference proteome</keyword>
<reference evidence="2 3" key="1">
    <citation type="journal article" date="2023" name="Int. J. Syst. Evol. Microbiol.">
        <title>Arthrobacter vasquezii sp. nov., isolated from a soil sample from Union Glacier, Antarctica.</title>
        <authorList>
            <person name="Valenzuela-Ibaceta F."/>
            <person name="Carrasco V."/>
            <person name="Lagos-Moraga S."/>
            <person name="Dietz-Vargas C."/>
            <person name="Navarro C.A."/>
            <person name="Perez-Donoso J.M."/>
        </authorList>
    </citation>
    <scope>NUCLEOTIDE SEQUENCE [LARGE SCALE GENOMIC DNA]</scope>
    <source>
        <strain evidence="2 3">EH-1B-1</strain>
    </source>
</reference>
<evidence type="ECO:0000313" key="2">
    <source>
        <dbReference type="EMBL" id="MDF9279091.1"/>
    </source>
</evidence>
<dbReference type="InterPro" id="IPR050625">
    <property type="entry name" value="ParA/MinD_ATPase"/>
</dbReference>